<dbReference type="EMBL" id="FXUG01000008">
    <property type="protein sequence ID" value="SMP64390.1"/>
    <property type="molecule type" value="Genomic_DNA"/>
</dbReference>
<evidence type="ECO:0000256" key="3">
    <source>
        <dbReference type="ARBA" id="ARBA00022801"/>
    </source>
</evidence>
<evidence type="ECO:0000256" key="2">
    <source>
        <dbReference type="ARBA" id="ARBA00022490"/>
    </source>
</evidence>
<dbReference type="InterPro" id="IPR029058">
    <property type="entry name" value="AB_hydrolase_fold"/>
</dbReference>
<keyword evidence="2" id="KW-0963">Cytoplasm</keyword>
<dbReference type="SUPFAM" id="SSF81296">
    <property type="entry name" value="E set domains"/>
    <property type="match status" value="1"/>
</dbReference>
<dbReference type="Gene3D" id="2.60.40.10">
    <property type="entry name" value="Immunoglobulins"/>
    <property type="match status" value="1"/>
</dbReference>
<dbReference type="RefSeq" id="WP_283433580.1">
    <property type="nucleotide sequence ID" value="NZ_FXUG01000008.1"/>
</dbReference>
<reference evidence="6 7" key="1">
    <citation type="submission" date="2017-05" db="EMBL/GenBank/DDBJ databases">
        <authorList>
            <person name="Varghese N."/>
            <person name="Submissions S."/>
        </authorList>
    </citation>
    <scope>NUCLEOTIDE SEQUENCE [LARGE SCALE GENOMIC DNA]</scope>
    <source>
        <strain evidence="6 7">DSM 25457</strain>
    </source>
</reference>
<comment type="similarity">
    <text evidence="4">Belongs to the Fes family.</text>
</comment>
<comment type="subcellular location">
    <subcellularLocation>
        <location evidence="1">Cytoplasm</location>
    </subcellularLocation>
</comment>
<feature type="domain" description="Enterochelin esterase N-terminal" evidence="5">
    <location>
        <begin position="182"/>
        <end position="287"/>
    </location>
</feature>
<keyword evidence="3" id="KW-0378">Hydrolase</keyword>
<evidence type="ECO:0000259" key="5">
    <source>
        <dbReference type="Pfam" id="PF11806"/>
    </source>
</evidence>
<evidence type="ECO:0000313" key="7">
    <source>
        <dbReference type="Proteomes" id="UP001158067"/>
    </source>
</evidence>
<comment type="caution">
    <text evidence="6">The sequence shown here is derived from an EMBL/GenBank/DDBJ whole genome shotgun (WGS) entry which is preliminary data.</text>
</comment>
<dbReference type="Pfam" id="PF00756">
    <property type="entry name" value="Esterase"/>
    <property type="match status" value="1"/>
</dbReference>
<dbReference type="Pfam" id="PF11806">
    <property type="entry name" value="Enterochelin_N"/>
    <property type="match status" value="1"/>
</dbReference>
<protein>
    <submittedName>
        <fullName evidence="6">Enterochelin esterase</fullName>
    </submittedName>
</protein>
<sequence length="536" mass="58784">MRLFLALLLGYCFPPTLQCFADAHGGDIASGMTCSGTVTSPSQPESYEIQVTAGDFVRGSVRGAGITVWLVDRDQTKLRRLASGIGSLQNFMFVVGDRGPYTLELSGKTGTAYDLNLDSVIPVADQTLPDDQLASPMLSSLRKHLQAGGDTTKFWSQISESGTPLIETSNVTPPLAGDEALLTFLWRGAKHNVRLFGSPSGDHDELKQLAQSDVWYHSYRVPKTARIDYRLAPDVPVFRGTPTQRRRAILATAQRDPLNPLHEPLDPVDAYEGVSIVELPDAPQPIWSTVNPDVPKGSVETHLLTSSILGNTRDIHLYRSAGYVPNAKGNALIVTFDGDQYRDDVKVPVILDNLVAAGKIPPTAAIMISNPSQKSRSAELPCNDDFARFLSEELMPWAKQKHISAARENTVVAGASFGGLASAFIGLKLPNLFGNVFSQSGSLWWAPGGFEAKGTTESQWLTRQYVTAQLPPVRYYLETGTFERPSEILQCTRHLRDVLQAKGQDVKYNEFVGGHGYFYWRYSFAKGILHLLGNRS</sequence>
<accession>A0ABY1Q9J5</accession>
<dbReference type="PANTHER" id="PTHR48098:SF3">
    <property type="entry name" value="IRON(III) ENTEROBACTIN ESTERASE"/>
    <property type="match status" value="1"/>
</dbReference>
<organism evidence="6 7">
    <name type="scientific">Neorhodopirellula lusitana</name>
    <dbReference type="NCBI Taxonomy" id="445327"/>
    <lineage>
        <taxon>Bacteria</taxon>
        <taxon>Pseudomonadati</taxon>
        <taxon>Planctomycetota</taxon>
        <taxon>Planctomycetia</taxon>
        <taxon>Pirellulales</taxon>
        <taxon>Pirellulaceae</taxon>
        <taxon>Neorhodopirellula</taxon>
    </lineage>
</organism>
<evidence type="ECO:0000256" key="1">
    <source>
        <dbReference type="ARBA" id="ARBA00004496"/>
    </source>
</evidence>
<name>A0ABY1Q9J5_9BACT</name>
<gene>
    <name evidence="6" type="ORF">SAMN06265222_108217</name>
</gene>
<keyword evidence="7" id="KW-1185">Reference proteome</keyword>
<dbReference type="InterPro" id="IPR021764">
    <property type="entry name" value="Enterochelin_esterase_N"/>
</dbReference>
<dbReference type="PANTHER" id="PTHR48098">
    <property type="entry name" value="ENTEROCHELIN ESTERASE-RELATED"/>
    <property type="match status" value="1"/>
</dbReference>
<dbReference type="Gene3D" id="3.40.50.1820">
    <property type="entry name" value="alpha/beta hydrolase"/>
    <property type="match status" value="1"/>
</dbReference>
<dbReference type="SUPFAM" id="SSF53474">
    <property type="entry name" value="alpha/beta-Hydrolases"/>
    <property type="match status" value="1"/>
</dbReference>
<dbReference type="InterPro" id="IPR014756">
    <property type="entry name" value="Ig_E-set"/>
</dbReference>
<evidence type="ECO:0000313" key="6">
    <source>
        <dbReference type="EMBL" id="SMP64390.1"/>
    </source>
</evidence>
<dbReference type="Proteomes" id="UP001158067">
    <property type="component" value="Unassembled WGS sequence"/>
</dbReference>
<dbReference type="InterPro" id="IPR013783">
    <property type="entry name" value="Ig-like_fold"/>
</dbReference>
<proteinExistence type="inferred from homology"/>
<dbReference type="InterPro" id="IPR000801">
    <property type="entry name" value="Esterase-like"/>
</dbReference>
<dbReference type="InterPro" id="IPR050583">
    <property type="entry name" value="Mycobacterial_A85_antigen"/>
</dbReference>
<evidence type="ECO:0000256" key="4">
    <source>
        <dbReference type="ARBA" id="ARBA00024201"/>
    </source>
</evidence>